<feature type="region of interest" description="Disordered" evidence="1">
    <location>
        <begin position="22"/>
        <end position="49"/>
    </location>
</feature>
<dbReference type="EMBL" id="WUTW01000001">
    <property type="protein sequence ID" value="MXQ62940.1"/>
    <property type="molecule type" value="Genomic_DNA"/>
</dbReference>
<reference evidence="2 3" key="1">
    <citation type="submission" date="2019-12" db="EMBL/GenBank/DDBJ databases">
        <title>Nocardia macrotermitis sp. nov. and Nocardia aurantia sp. nov., isolated from the gut of the fungus growing-termite Macrotermes natalensis.</title>
        <authorList>
            <person name="Christine B."/>
            <person name="Rene B."/>
        </authorList>
    </citation>
    <scope>NUCLEOTIDE SEQUENCE [LARGE SCALE GENOMIC DNA]</scope>
    <source>
        <strain evidence="2 3">DSM 102126</strain>
    </source>
</reference>
<evidence type="ECO:0008006" key="4">
    <source>
        <dbReference type="Google" id="ProtNLM"/>
    </source>
</evidence>
<comment type="caution">
    <text evidence="2">The sequence shown here is derived from an EMBL/GenBank/DDBJ whole genome shotgun (WGS) entry which is preliminary data.</text>
</comment>
<evidence type="ECO:0000313" key="2">
    <source>
        <dbReference type="EMBL" id="MXQ62940.1"/>
    </source>
</evidence>
<proteinExistence type="predicted"/>
<dbReference type="AlphaFoldDB" id="A0A6I4W2K9"/>
<organism evidence="2 3">
    <name type="scientific">Actinomadura rayongensis</name>
    <dbReference type="NCBI Taxonomy" id="1429076"/>
    <lineage>
        <taxon>Bacteria</taxon>
        <taxon>Bacillati</taxon>
        <taxon>Actinomycetota</taxon>
        <taxon>Actinomycetes</taxon>
        <taxon>Streptosporangiales</taxon>
        <taxon>Thermomonosporaceae</taxon>
        <taxon>Actinomadura</taxon>
    </lineage>
</organism>
<accession>A0A6I4W2K9</accession>
<sequence>MVRIGLAVLGAVALFATGCGGGDERPARSDATTARSSATRLGGASTGVTADVPGGWRKVDPLTDASAVVRTSFGLTGENADLVRQLMTVQRGHGTVYALDGSVTGGMAPHLTMGCDSGGLTGASREQLERKQRALEPTSRITETTVGGKPAFRASYSSTRQGVAVDGLMVRASVSDERFCFVEIEAAKGGLTAATDGIAASFALA</sequence>
<dbReference type="OrthoDB" id="3480388at2"/>
<keyword evidence="3" id="KW-1185">Reference proteome</keyword>
<feature type="compositionally biased region" description="Low complexity" evidence="1">
    <location>
        <begin position="29"/>
        <end position="40"/>
    </location>
</feature>
<evidence type="ECO:0000256" key="1">
    <source>
        <dbReference type="SAM" id="MobiDB-lite"/>
    </source>
</evidence>
<evidence type="ECO:0000313" key="3">
    <source>
        <dbReference type="Proteomes" id="UP000431901"/>
    </source>
</evidence>
<protein>
    <recommendedName>
        <fullName evidence="4">Lipoprotein</fullName>
    </recommendedName>
</protein>
<name>A0A6I4W2K9_9ACTN</name>
<dbReference type="Proteomes" id="UP000431901">
    <property type="component" value="Unassembled WGS sequence"/>
</dbReference>
<gene>
    <name evidence="2" type="ORF">GQ466_02720</name>
</gene>
<dbReference type="RefSeq" id="WP_161101159.1">
    <property type="nucleotide sequence ID" value="NZ_JBHLYI010000002.1"/>
</dbReference>
<dbReference type="PROSITE" id="PS51257">
    <property type="entry name" value="PROKAR_LIPOPROTEIN"/>
    <property type="match status" value="1"/>
</dbReference>